<evidence type="ECO:0000256" key="2">
    <source>
        <dbReference type="ARBA" id="ARBA00023002"/>
    </source>
</evidence>
<protein>
    <recommendedName>
        <fullName evidence="7">NAD-dependent epimerase/dehydratase domain-containing protein</fullName>
    </recommendedName>
</protein>
<gene>
    <name evidence="5" type="ORF">FANTH_756</name>
</gene>
<evidence type="ECO:0000259" key="4">
    <source>
        <dbReference type="Pfam" id="PF05368"/>
    </source>
</evidence>
<dbReference type="InterPro" id="IPR001509">
    <property type="entry name" value="Epimerase_deHydtase"/>
</dbReference>
<dbReference type="PANTHER" id="PTHR47706:SF9">
    <property type="entry name" value="NMRA-LIKE DOMAIN-CONTAINING PROTEIN-RELATED"/>
    <property type="match status" value="1"/>
</dbReference>
<sequence>MSALTKVAVLGVSHKQYFPASGNLGPPVIQALLAVGFKVTTITRQESRATFSDDVVVKRVDLSSEESLAEVLQGQDAVISTISGEAISSQKLFINAAITAKVKRFIPSEFGINTREARNTKFGQFVAPKIADVDYLIELSKKYSWFSWTGIATGAFFDWGLRNGFFGFDLKNKTCHIYDSGNEPFSGTNLGFIGKCVAATLSKPEATANKFLTIASFTITQNEVKRVIEEEMGSELTVTNVMTSDLERIGAEKLANKDPTAFVEYLSQYVFADGAGQAVTENAAVAVLGLQEETLRETVKAVITSMQCSMNTRVIPFDSSLLSPWVINSHCTEKLASLHTITSQSLIYATEEMSKCLVTGGTGFVGLYVIKLLLERGHRVHTTVRSLKNKSKCKPLLDLQAQFRGQLHLFEADLMKLGSFAEAMKDCQVVYHVASPFLLPDQIKDGFKDCVEPALQGTKNVLESVDETESVQRVVLTSSVSATYGDNADVLKAPNQTLTELCWNESSSVNHYPYAYSKLVAEREAWKMHDLQTRWSLVVINPGLIVGPSLTPDSVSGSLHLLEAMYRGDNRMGVADLSYPVADVREVAEAHVKAGEDTSLKGRFIVSGDRAISLLEMAGFVRPIHKNPKALPCWNLPTLMVYAAGPFIGVSKKWSSANLSTPFKVDNSKSIRELGINYRPVEASFQAHYESWEQEQKQKQAKA</sequence>
<dbReference type="Pfam" id="PF01370">
    <property type="entry name" value="Epimerase"/>
    <property type="match status" value="1"/>
</dbReference>
<accession>A0A8H4ZXB2</accession>
<name>A0A8H4ZXB2_9HYPO</name>
<dbReference type="Pfam" id="PF05368">
    <property type="entry name" value="NmrA"/>
    <property type="match status" value="1"/>
</dbReference>
<dbReference type="EMBL" id="JABEVY010000020">
    <property type="protein sequence ID" value="KAF5254498.1"/>
    <property type="molecule type" value="Genomic_DNA"/>
</dbReference>
<proteinExistence type="predicted"/>
<dbReference type="InterPro" id="IPR051609">
    <property type="entry name" value="NmrA/Isoflavone_reductase-like"/>
</dbReference>
<dbReference type="AlphaFoldDB" id="A0A8H4ZXB2"/>
<feature type="domain" description="NmrA-like" evidence="4">
    <location>
        <begin position="18"/>
        <end position="249"/>
    </location>
</feature>
<organism evidence="5 6">
    <name type="scientific">Fusarium anthophilum</name>
    <dbReference type="NCBI Taxonomy" id="48485"/>
    <lineage>
        <taxon>Eukaryota</taxon>
        <taxon>Fungi</taxon>
        <taxon>Dikarya</taxon>
        <taxon>Ascomycota</taxon>
        <taxon>Pezizomycotina</taxon>
        <taxon>Sordariomycetes</taxon>
        <taxon>Hypocreomycetidae</taxon>
        <taxon>Hypocreales</taxon>
        <taxon>Nectriaceae</taxon>
        <taxon>Fusarium</taxon>
        <taxon>Fusarium fujikuroi species complex</taxon>
    </lineage>
</organism>
<comment type="caution">
    <text evidence="5">The sequence shown here is derived from an EMBL/GenBank/DDBJ whole genome shotgun (WGS) entry which is preliminary data.</text>
</comment>
<evidence type="ECO:0000259" key="3">
    <source>
        <dbReference type="Pfam" id="PF01370"/>
    </source>
</evidence>
<dbReference type="InterPro" id="IPR008030">
    <property type="entry name" value="NmrA-like"/>
</dbReference>
<dbReference type="InterPro" id="IPR045312">
    <property type="entry name" value="PCBER-like"/>
</dbReference>
<dbReference type="Gene3D" id="3.90.25.10">
    <property type="entry name" value="UDP-galactose 4-epimerase, domain 1"/>
    <property type="match status" value="1"/>
</dbReference>
<keyword evidence="1" id="KW-0521">NADP</keyword>
<keyword evidence="6" id="KW-1185">Reference proteome</keyword>
<dbReference type="CDD" id="cd05259">
    <property type="entry name" value="PCBER_SDR_a"/>
    <property type="match status" value="1"/>
</dbReference>
<keyword evidence="2" id="KW-0560">Oxidoreductase</keyword>
<dbReference type="PANTHER" id="PTHR47706">
    <property type="entry name" value="NMRA-LIKE FAMILY PROTEIN"/>
    <property type="match status" value="1"/>
</dbReference>
<dbReference type="GO" id="GO:0016491">
    <property type="term" value="F:oxidoreductase activity"/>
    <property type="evidence" value="ECO:0007669"/>
    <property type="project" value="UniProtKB-KW"/>
</dbReference>
<dbReference type="Proteomes" id="UP000573603">
    <property type="component" value="Unassembled WGS sequence"/>
</dbReference>
<evidence type="ECO:0000313" key="5">
    <source>
        <dbReference type="EMBL" id="KAF5254498.1"/>
    </source>
</evidence>
<evidence type="ECO:0008006" key="7">
    <source>
        <dbReference type="Google" id="ProtNLM"/>
    </source>
</evidence>
<evidence type="ECO:0000256" key="1">
    <source>
        <dbReference type="ARBA" id="ARBA00022857"/>
    </source>
</evidence>
<evidence type="ECO:0000313" key="6">
    <source>
        <dbReference type="Proteomes" id="UP000573603"/>
    </source>
</evidence>
<dbReference type="SUPFAM" id="SSF51735">
    <property type="entry name" value="NAD(P)-binding Rossmann-fold domains"/>
    <property type="match status" value="2"/>
</dbReference>
<feature type="domain" description="NAD-dependent epimerase/dehydratase" evidence="3">
    <location>
        <begin position="357"/>
        <end position="597"/>
    </location>
</feature>
<dbReference type="Gene3D" id="3.40.50.720">
    <property type="entry name" value="NAD(P)-binding Rossmann-like Domain"/>
    <property type="match status" value="2"/>
</dbReference>
<reference evidence="5 6" key="1">
    <citation type="journal article" date="2020" name="BMC Genomics">
        <title>Correction to: Identification and distribution of gene clusters required for synthesis of sphingolipid metabolism inhibitors in diverse species of the filamentous fungus Fusarium.</title>
        <authorList>
            <person name="Kim H.S."/>
            <person name="Lohmar J.M."/>
            <person name="Busman M."/>
            <person name="Brown D.W."/>
            <person name="Naumann T.A."/>
            <person name="Divon H.H."/>
            <person name="Lysoe E."/>
            <person name="Uhlig S."/>
            <person name="Proctor R.H."/>
        </authorList>
    </citation>
    <scope>NUCLEOTIDE SEQUENCE [LARGE SCALE GENOMIC DNA]</scope>
    <source>
        <strain evidence="5 6">NRRL 25214</strain>
    </source>
</reference>
<dbReference type="InterPro" id="IPR036291">
    <property type="entry name" value="NAD(P)-bd_dom_sf"/>
</dbReference>